<dbReference type="PROSITE" id="PS50089">
    <property type="entry name" value="ZF_RING_2"/>
    <property type="match status" value="1"/>
</dbReference>
<keyword evidence="3 5" id="KW-0863">Zinc-finger</keyword>
<dbReference type="InterPro" id="IPR013083">
    <property type="entry name" value="Znf_RING/FYVE/PHD"/>
</dbReference>
<name>A0A9C5YZV6_9MUSC</name>
<dbReference type="GeneID" id="119637309"/>
<dbReference type="PANTHER" id="PTHR12109:SF3">
    <property type="entry name" value="RING FINGER PROTEIN 141"/>
    <property type="match status" value="1"/>
</dbReference>
<evidence type="ECO:0000256" key="4">
    <source>
        <dbReference type="ARBA" id="ARBA00022833"/>
    </source>
</evidence>
<evidence type="ECO:0000313" key="8">
    <source>
        <dbReference type="RefSeq" id="XP_037889181.1"/>
    </source>
</evidence>
<proteinExistence type="predicted"/>
<evidence type="ECO:0000256" key="5">
    <source>
        <dbReference type="PROSITE-ProRule" id="PRU00175"/>
    </source>
</evidence>
<evidence type="ECO:0000256" key="3">
    <source>
        <dbReference type="ARBA" id="ARBA00022771"/>
    </source>
</evidence>
<accession>A0A9C5YZV6</accession>
<evidence type="ECO:0000259" key="6">
    <source>
        <dbReference type="PROSITE" id="PS50089"/>
    </source>
</evidence>
<dbReference type="PROSITE" id="PS00518">
    <property type="entry name" value="ZF_RING_1"/>
    <property type="match status" value="1"/>
</dbReference>
<dbReference type="SUPFAM" id="SSF57850">
    <property type="entry name" value="RING/U-box"/>
    <property type="match status" value="1"/>
</dbReference>
<dbReference type="InterPro" id="IPR047126">
    <property type="entry name" value="RNF141-like"/>
</dbReference>
<dbReference type="GO" id="GO:0004842">
    <property type="term" value="F:ubiquitin-protein transferase activity"/>
    <property type="evidence" value="ECO:0007669"/>
    <property type="project" value="TreeGrafter"/>
</dbReference>
<dbReference type="RefSeq" id="XP_037889181.1">
    <property type="nucleotide sequence ID" value="XM_038033253.1"/>
</dbReference>
<dbReference type="Gene3D" id="3.30.40.10">
    <property type="entry name" value="Zinc/RING finger domain, C3HC4 (zinc finger)"/>
    <property type="match status" value="1"/>
</dbReference>
<sequence>MGQSQSITETLPDLDSVQMQVVRHAKVLSEIKSLTYEDFKTCLDNLNSLSRKCIDPDGKQLVFLVKRGSDITLLWKATVKIACIKVNPQTRRVETYKFLNLKQFLCVFKTFQSHLDTLISSEAQRVRKKKNLRRGSQSSLCDDNYSQAACCSTLPRSLTATIFLSALGNNSNSRSDLNSSTTSSCSYNDHVDECSICLDRTTEVILPCTHSFCTPCIEQWNVGRKTCPICSENLESMDETWVMSDIPGVEEINEKICAEFMNLAKEQ</sequence>
<dbReference type="GO" id="GO:0008270">
    <property type="term" value="F:zinc ion binding"/>
    <property type="evidence" value="ECO:0007669"/>
    <property type="project" value="UniProtKB-KW"/>
</dbReference>
<organism evidence="7 8">
    <name type="scientific">Glossina fuscipes</name>
    <dbReference type="NCBI Taxonomy" id="7396"/>
    <lineage>
        <taxon>Eukaryota</taxon>
        <taxon>Metazoa</taxon>
        <taxon>Ecdysozoa</taxon>
        <taxon>Arthropoda</taxon>
        <taxon>Hexapoda</taxon>
        <taxon>Insecta</taxon>
        <taxon>Pterygota</taxon>
        <taxon>Neoptera</taxon>
        <taxon>Endopterygota</taxon>
        <taxon>Diptera</taxon>
        <taxon>Brachycera</taxon>
        <taxon>Muscomorpha</taxon>
        <taxon>Hippoboscoidea</taxon>
        <taxon>Glossinidae</taxon>
        <taxon>Glossina</taxon>
    </lineage>
</organism>
<dbReference type="InterPro" id="IPR017907">
    <property type="entry name" value="Znf_RING_CS"/>
</dbReference>
<dbReference type="AlphaFoldDB" id="A0A9C5YZV6"/>
<dbReference type="GO" id="GO:0051865">
    <property type="term" value="P:protein autoubiquitination"/>
    <property type="evidence" value="ECO:0007669"/>
    <property type="project" value="TreeGrafter"/>
</dbReference>
<reference evidence="8" key="1">
    <citation type="submission" date="2025-08" db="UniProtKB">
        <authorList>
            <consortium name="RefSeq"/>
        </authorList>
    </citation>
    <scope>IDENTIFICATION</scope>
    <source>
        <tissue evidence="8">Whole body pupa</tissue>
    </source>
</reference>
<protein>
    <recommendedName>
        <fullName evidence="1">RING finger protein 141</fullName>
    </recommendedName>
</protein>
<feature type="domain" description="RING-type" evidence="6">
    <location>
        <begin position="194"/>
        <end position="231"/>
    </location>
</feature>
<dbReference type="Pfam" id="PF13639">
    <property type="entry name" value="zf-RING_2"/>
    <property type="match status" value="1"/>
</dbReference>
<dbReference type="KEGG" id="gfs:119637309"/>
<dbReference type="InterPro" id="IPR001841">
    <property type="entry name" value="Znf_RING"/>
</dbReference>
<dbReference type="SMART" id="SM00184">
    <property type="entry name" value="RING"/>
    <property type="match status" value="1"/>
</dbReference>
<keyword evidence="4" id="KW-0862">Zinc</keyword>
<dbReference type="Proteomes" id="UP000092443">
    <property type="component" value="Unplaced"/>
</dbReference>
<dbReference type="InterPro" id="IPR043400">
    <property type="entry name" value="RING-HC_RNF141"/>
</dbReference>
<dbReference type="PANTHER" id="PTHR12109">
    <property type="entry name" value="RING FINGER PROTEIN 141-RELATED"/>
    <property type="match status" value="1"/>
</dbReference>
<dbReference type="CDD" id="cd16545">
    <property type="entry name" value="RING-HC_RNF141"/>
    <property type="match status" value="1"/>
</dbReference>
<keyword evidence="7" id="KW-1185">Reference proteome</keyword>
<evidence type="ECO:0000313" key="7">
    <source>
        <dbReference type="Proteomes" id="UP000092443"/>
    </source>
</evidence>
<keyword evidence="2" id="KW-0479">Metal-binding</keyword>
<evidence type="ECO:0000256" key="2">
    <source>
        <dbReference type="ARBA" id="ARBA00022723"/>
    </source>
</evidence>
<evidence type="ECO:0000256" key="1">
    <source>
        <dbReference type="ARBA" id="ARBA00022017"/>
    </source>
</evidence>
<gene>
    <name evidence="8" type="primary">LOC119637309</name>
</gene>